<dbReference type="GeneID" id="60368561"/>
<dbReference type="Gene3D" id="3.55.50.30">
    <property type="match status" value="1"/>
</dbReference>
<dbReference type="PIRSF" id="PIRSF018266">
    <property type="entry name" value="FecR"/>
    <property type="match status" value="1"/>
</dbReference>
<dbReference type="FunFam" id="2.60.120.1440:FF:000001">
    <property type="entry name" value="Putative anti-sigma factor"/>
    <property type="match status" value="1"/>
</dbReference>
<feature type="domain" description="Protein FecR C-terminal" evidence="3">
    <location>
        <begin position="260"/>
        <end position="319"/>
    </location>
</feature>
<evidence type="ECO:0000313" key="4">
    <source>
        <dbReference type="EMBL" id="EXY75326.1"/>
    </source>
</evidence>
<dbReference type="InterPro" id="IPR032508">
    <property type="entry name" value="FecR_C"/>
</dbReference>
<dbReference type="Pfam" id="PF16344">
    <property type="entry name" value="FecR_C"/>
    <property type="match status" value="1"/>
</dbReference>
<name>A0A015TWY2_BACFG</name>
<dbReference type="AlphaFoldDB" id="A0A015TWY2"/>
<evidence type="ECO:0000259" key="2">
    <source>
        <dbReference type="Pfam" id="PF04773"/>
    </source>
</evidence>
<reference evidence="4 5" key="1">
    <citation type="submission" date="2014-02" db="EMBL/GenBank/DDBJ databases">
        <authorList>
            <person name="Sears C."/>
            <person name="Carroll K."/>
            <person name="Sack B.R."/>
            <person name="Qadri F."/>
            <person name="Myers L.L."/>
            <person name="Chung G.-T."/>
            <person name="Escheverria P."/>
            <person name="Fraser C.M."/>
            <person name="Sadzewicz L."/>
            <person name="Shefchek K.A."/>
            <person name="Tallon L."/>
            <person name="Das S.P."/>
            <person name="Daugherty S."/>
            <person name="Mongodin E.F."/>
        </authorList>
    </citation>
    <scope>NUCLEOTIDE SEQUENCE [LARGE SCALE GENOMIC DNA]</scope>
    <source>
        <strain evidence="5">3988T(B)14</strain>
    </source>
</reference>
<organism evidence="4 5">
    <name type="scientific">Bacteroides fragilis str. 3988T(B)14</name>
    <dbReference type="NCBI Taxonomy" id="1339315"/>
    <lineage>
        <taxon>Bacteria</taxon>
        <taxon>Pseudomonadati</taxon>
        <taxon>Bacteroidota</taxon>
        <taxon>Bacteroidia</taxon>
        <taxon>Bacteroidales</taxon>
        <taxon>Bacteroidaceae</taxon>
        <taxon>Bacteroides</taxon>
    </lineage>
</organism>
<dbReference type="Proteomes" id="UP000020529">
    <property type="component" value="Unassembled WGS sequence"/>
</dbReference>
<gene>
    <name evidence="4" type="ORF">M124_0898</name>
</gene>
<proteinExistence type="predicted"/>
<keyword evidence="1" id="KW-0812">Transmembrane</keyword>
<dbReference type="InterPro" id="IPR006860">
    <property type="entry name" value="FecR"/>
</dbReference>
<dbReference type="GO" id="GO:0016989">
    <property type="term" value="F:sigma factor antagonist activity"/>
    <property type="evidence" value="ECO:0007669"/>
    <property type="project" value="TreeGrafter"/>
</dbReference>
<dbReference type="PANTHER" id="PTHR30273">
    <property type="entry name" value="PERIPLASMIC SIGNAL SENSOR AND SIGMA FACTOR ACTIVATOR FECR-RELATED"/>
    <property type="match status" value="1"/>
</dbReference>
<dbReference type="RefSeq" id="WP_005785419.1">
    <property type="nucleotide sequence ID" value="NZ_JGCY01000244.1"/>
</dbReference>
<dbReference type="Gene3D" id="2.60.120.1440">
    <property type="match status" value="1"/>
</dbReference>
<keyword evidence="1" id="KW-0472">Membrane</keyword>
<protein>
    <submittedName>
        <fullName evidence="4">FecR family protein</fullName>
    </submittedName>
</protein>
<comment type="caution">
    <text evidence="4">The sequence shown here is derived from an EMBL/GenBank/DDBJ whole genome shotgun (WGS) entry which is preliminary data.</text>
</comment>
<sequence>MDESCYINESVLLNYFAGELPADRRKEVEEWIAASEDNEKMARDIFRLYRAADTLDYMNRVDASAALQQVKGRIHKHRHRISWMVWGQRIAACMALPLLATTLYLILKNPPQEYVEIRTNPGMVAEANLPDGTKVWLNSGSSLKHPVKFTGDTRTVELDGEAYFSVRKDRSKRFVVNTPFNIQTEVLGTEFNMEAYRTDSVVRTTLVSGSVRLSFLGKGDTKETFVMKPDEEFVYNTATHEARAEKSYVEIYTAWKNGQVVLKNTSLAETLKILSKRFNVEFIVKDSTLYANSFTGVFSRQYLPLILEHFRYASGIQYKYLDLEYDATHKAIQEKTKIELY</sequence>
<dbReference type="PATRIC" id="fig|1339315.3.peg.1692"/>
<feature type="domain" description="FecR protein" evidence="2">
    <location>
        <begin position="116"/>
        <end position="212"/>
    </location>
</feature>
<dbReference type="Pfam" id="PF04773">
    <property type="entry name" value="FecR"/>
    <property type="match status" value="1"/>
</dbReference>
<accession>A0A015TWY2</accession>
<evidence type="ECO:0000259" key="3">
    <source>
        <dbReference type="Pfam" id="PF16344"/>
    </source>
</evidence>
<feature type="transmembrane region" description="Helical" evidence="1">
    <location>
        <begin position="83"/>
        <end position="107"/>
    </location>
</feature>
<dbReference type="PANTHER" id="PTHR30273:SF2">
    <property type="entry name" value="PROTEIN FECR"/>
    <property type="match status" value="1"/>
</dbReference>
<evidence type="ECO:0000256" key="1">
    <source>
        <dbReference type="SAM" id="Phobius"/>
    </source>
</evidence>
<evidence type="ECO:0000313" key="5">
    <source>
        <dbReference type="Proteomes" id="UP000020529"/>
    </source>
</evidence>
<dbReference type="InterPro" id="IPR012373">
    <property type="entry name" value="Ferrdict_sens_TM"/>
</dbReference>
<keyword evidence="1" id="KW-1133">Transmembrane helix</keyword>
<dbReference type="EMBL" id="JGCY01000244">
    <property type="protein sequence ID" value="EXY75326.1"/>
    <property type="molecule type" value="Genomic_DNA"/>
</dbReference>